<sequence length="226" mass="24895">VDRIAREIKAERQWGEKWERLNDPRLYVGESGPAAWPVKAPVSTYHDDVDALFLVRLRSNGEKPAKWSPFSIINPPGRSPAPDDDPSLSLAESGVTGKITGDPTHRRRHRAGRPQQQPPSPPPSAPASPPLTLPPDDPRFPPSSDPHHAASGLSKHQRAPLATYGYALHSARLLRQTRFAPGAMPDPYNVYRIPPTTSMELGWKWGGVASLERYGTSAHYGSSRRN</sequence>
<gene>
    <name evidence="2" type="ORF">BDK51DRAFT_37539</name>
</gene>
<evidence type="ECO:0000313" key="2">
    <source>
        <dbReference type="EMBL" id="RKO92321.1"/>
    </source>
</evidence>
<dbReference type="Proteomes" id="UP000269721">
    <property type="component" value="Unassembled WGS sequence"/>
</dbReference>
<protein>
    <submittedName>
        <fullName evidence="2">Uncharacterized protein</fullName>
    </submittedName>
</protein>
<name>A0A4P9WHK9_9FUNG</name>
<reference evidence="3" key="1">
    <citation type="journal article" date="2018" name="Nat. Microbiol.">
        <title>Leveraging single-cell genomics to expand the fungal tree of life.</title>
        <authorList>
            <person name="Ahrendt S.R."/>
            <person name="Quandt C.A."/>
            <person name="Ciobanu D."/>
            <person name="Clum A."/>
            <person name="Salamov A."/>
            <person name="Andreopoulos B."/>
            <person name="Cheng J.F."/>
            <person name="Woyke T."/>
            <person name="Pelin A."/>
            <person name="Henrissat B."/>
            <person name="Reynolds N.K."/>
            <person name="Benny G.L."/>
            <person name="Smith M.E."/>
            <person name="James T.Y."/>
            <person name="Grigoriev I.V."/>
        </authorList>
    </citation>
    <scope>NUCLEOTIDE SEQUENCE [LARGE SCALE GENOMIC DNA]</scope>
</reference>
<organism evidence="2 3">
    <name type="scientific">Blyttiomyces helicus</name>
    <dbReference type="NCBI Taxonomy" id="388810"/>
    <lineage>
        <taxon>Eukaryota</taxon>
        <taxon>Fungi</taxon>
        <taxon>Fungi incertae sedis</taxon>
        <taxon>Chytridiomycota</taxon>
        <taxon>Chytridiomycota incertae sedis</taxon>
        <taxon>Chytridiomycetes</taxon>
        <taxon>Chytridiomycetes incertae sedis</taxon>
        <taxon>Blyttiomyces</taxon>
    </lineage>
</organism>
<evidence type="ECO:0000256" key="1">
    <source>
        <dbReference type="SAM" id="MobiDB-lite"/>
    </source>
</evidence>
<accession>A0A4P9WHK9</accession>
<proteinExistence type="predicted"/>
<dbReference type="AlphaFoldDB" id="A0A4P9WHK9"/>
<evidence type="ECO:0000313" key="3">
    <source>
        <dbReference type="Proteomes" id="UP000269721"/>
    </source>
</evidence>
<feature type="compositionally biased region" description="Pro residues" evidence="1">
    <location>
        <begin position="116"/>
        <end position="144"/>
    </location>
</feature>
<feature type="non-terminal residue" evidence="2">
    <location>
        <position position="1"/>
    </location>
</feature>
<dbReference type="EMBL" id="KZ994689">
    <property type="protein sequence ID" value="RKO92321.1"/>
    <property type="molecule type" value="Genomic_DNA"/>
</dbReference>
<keyword evidence="3" id="KW-1185">Reference proteome</keyword>
<dbReference type="OrthoDB" id="2159694at2759"/>
<feature type="region of interest" description="Disordered" evidence="1">
    <location>
        <begin position="63"/>
        <end position="157"/>
    </location>
</feature>